<dbReference type="Gene3D" id="3.20.20.80">
    <property type="entry name" value="Glycosidases"/>
    <property type="match status" value="1"/>
</dbReference>
<evidence type="ECO:0000256" key="6">
    <source>
        <dbReference type="ARBA" id="ARBA00024062"/>
    </source>
</evidence>
<dbReference type="CDD" id="cd10315">
    <property type="entry name" value="CBM41_pullulanase"/>
    <property type="match status" value="1"/>
</dbReference>
<evidence type="ECO:0000256" key="2">
    <source>
        <dbReference type="ARBA" id="ARBA00022729"/>
    </source>
</evidence>
<sequence>MKKVLFFLFIIFGTTIFAFTGESMGKNAADYDAGTVLIVHYHRYDENYDGWNLWIWPDKPKSMDGKSYAFDRTDDFGVSATVKLDEKHSRVGFIVRLREWEKKDVTTDRFVDIPESGVAEIWVIEGEEEFLINPEKIDLTPRVKIAFLDSLSEIFASLSAPVDTKNVTPEVLVNGSSIEIETFEKADPTDVSVTNYVKIKLAKPLSAECVSEELSLKIEGFLSSEIIVRKALDDPQFFYGNQLGAIYSKSETVFRVWSPVSSSASVILFEDLYSDGYVEISMTRGEAGVWEAVVEGDQHLKAYRYKFFSYGKERNTVDIYSRAVTKNSERSVVIDPEKAVFDGWKDHKIPLLENPENAIIYEIHVGDMTSDLNTTVEHKGKYLGLAETGRTGPEGVSVGLDHITELGVTHVHIMPFNDIHYINEGEDGQYGWGYDPYLYMVPEGHYSIDPSDPLSRIIESKIMIETFHENGIRVILDTVFNHTATTGSFSPFDQTVPLYYYRTDRTGAYLNGTGVGNEIATERPMMRKHILDTLKMWVNEYRIDGFRFDLMGLIDRETILAIDRELHAIDESILLYGEPWGGWGATITFGKGDQKGTGVSVFNDNLRDAIRGSVFDEKVKGFALGSRAKERRIMRGIVGSIEYSNDIKDFADDPAETINYVSAHDNQTLWDKNSAAMPDAPRDLLLSAQKLSNAIVILSQGIPFLHGGVDFARTKYGNENSYNAGVEINKMDYSRKAEFIDLFTYYKEIIALRKNHPAFRMTSSEQIRSNLTFLDAPRNIVAFTINGKSVGDSWEEILVIFNGNLEPTEITLPDESWNLASDGVRVSEAPLERLSGKVTLEPISTYVFFK</sequence>
<dbReference type="SMR" id="A0A124G1Q9"/>
<dbReference type="AlphaFoldDB" id="A0A124G1Q9"/>
<organism evidence="11 12">
    <name type="scientific">Mesotoga infera</name>
    <dbReference type="NCBI Taxonomy" id="1236046"/>
    <lineage>
        <taxon>Bacteria</taxon>
        <taxon>Thermotogati</taxon>
        <taxon>Thermotogota</taxon>
        <taxon>Thermotogae</taxon>
        <taxon>Kosmotogales</taxon>
        <taxon>Kosmotogaceae</taxon>
        <taxon>Mesotoga</taxon>
    </lineage>
</organism>
<feature type="domain" description="Glycosyl hydrolase family 13 catalytic" evidence="9">
    <location>
        <begin position="338"/>
        <end position="735"/>
    </location>
</feature>
<keyword evidence="3" id="KW-0378">Hydrolase</keyword>
<protein>
    <recommendedName>
        <fullName evidence="6">pullulanase</fullName>
        <ecNumber evidence="6">3.2.1.41</ecNumber>
    </recommendedName>
    <alternativeName>
        <fullName evidence="7">Alpha-dextrin endo-1,6-alpha-glucosidase</fullName>
    </alternativeName>
    <alternativeName>
        <fullName evidence="8">Pullulan 6-glucanohydrolase</fullName>
    </alternativeName>
</protein>
<dbReference type="GO" id="GO:0030246">
    <property type="term" value="F:carbohydrate binding"/>
    <property type="evidence" value="ECO:0007669"/>
    <property type="project" value="InterPro"/>
</dbReference>
<dbReference type="InterPro" id="IPR013784">
    <property type="entry name" value="Carb-bd-like_fold"/>
</dbReference>
<dbReference type="Pfam" id="PF21653">
    <property type="entry name" value="pulA_all-beta"/>
    <property type="match status" value="1"/>
</dbReference>
<evidence type="ECO:0000256" key="7">
    <source>
        <dbReference type="ARBA" id="ARBA00029618"/>
    </source>
</evidence>
<evidence type="ECO:0000259" key="9">
    <source>
        <dbReference type="SMART" id="SM00642"/>
    </source>
</evidence>
<proteinExistence type="inferred from homology"/>
<dbReference type="Proteomes" id="UP000055014">
    <property type="component" value="Unassembled WGS sequence"/>
</dbReference>
<evidence type="ECO:0000256" key="4">
    <source>
        <dbReference type="ARBA" id="ARBA00023295"/>
    </source>
</evidence>
<dbReference type="Proteomes" id="UP000264215">
    <property type="component" value="Unassembled WGS sequence"/>
</dbReference>
<accession>A0A124G1Q9</accession>
<dbReference type="InterPro" id="IPR005323">
    <property type="entry name" value="CBM41_pullulanase"/>
</dbReference>
<dbReference type="GO" id="GO:0005975">
    <property type="term" value="P:carbohydrate metabolic process"/>
    <property type="evidence" value="ECO:0007669"/>
    <property type="project" value="InterPro"/>
</dbReference>
<dbReference type="NCBIfam" id="TIGR02104">
    <property type="entry name" value="pulA_typeI"/>
    <property type="match status" value="1"/>
</dbReference>
<keyword evidence="4" id="KW-0326">Glycosidase</keyword>
<dbReference type="InterPro" id="IPR014756">
    <property type="entry name" value="Ig_E-set"/>
</dbReference>
<dbReference type="InterPro" id="IPR004193">
    <property type="entry name" value="Glyco_hydro_13_N"/>
</dbReference>
<dbReference type="Gene3D" id="2.60.40.1180">
    <property type="entry name" value="Golgi alpha-mannosidase II"/>
    <property type="match status" value="1"/>
</dbReference>
<dbReference type="InterPro" id="IPR017853">
    <property type="entry name" value="GH"/>
</dbReference>
<dbReference type="InterPro" id="IPR013780">
    <property type="entry name" value="Glyco_hydro_b"/>
</dbReference>
<evidence type="ECO:0000256" key="1">
    <source>
        <dbReference type="ARBA" id="ARBA00008061"/>
    </source>
</evidence>
<dbReference type="Pfam" id="PF03714">
    <property type="entry name" value="PUD"/>
    <property type="match status" value="1"/>
</dbReference>
<dbReference type="SMART" id="SM00642">
    <property type="entry name" value="Aamy"/>
    <property type="match status" value="1"/>
</dbReference>
<dbReference type="SUPFAM" id="SSF49452">
    <property type="entry name" value="Starch-binding domain-like"/>
    <property type="match status" value="1"/>
</dbReference>
<dbReference type="InterPro" id="IPR049117">
    <property type="entry name" value="pulA_all-beta"/>
</dbReference>
<dbReference type="SUPFAM" id="SSF81296">
    <property type="entry name" value="E set domains"/>
    <property type="match status" value="1"/>
</dbReference>
<dbReference type="Gene3D" id="2.60.40.1110">
    <property type="match status" value="1"/>
</dbReference>
<dbReference type="SUPFAM" id="SSF51445">
    <property type="entry name" value="(Trans)glycosidases"/>
    <property type="match status" value="1"/>
</dbReference>
<keyword evidence="2" id="KW-0732">Signal</keyword>
<comment type="similarity">
    <text evidence="1">Belongs to the glycosyl hydrolase 13 family.</text>
</comment>
<evidence type="ECO:0000313" key="11">
    <source>
        <dbReference type="EMBL" id="KUK91405.1"/>
    </source>
</evidence>
<dbReference type="EMBL" id="DQBS01000037">
    <property type="protein sequence ID" value="HCO69235.1"/>
    <property type="molecule type" value="Genomic_DNA"/>
</dbReference>
<comment type="caution">
    <text evidence="11">The sequence shown here is derived from an EMBL/GenBank/DDBJ whole genome shotgun (WGS) entry which is preliminary data.</text>
</comment>
<dbReference type="EC" id="3.2.1.41" evidence="6"/>
<dbReference type="CDD" id="cd11341">
    <property type="entry name" value="AmyAc_Pullulanase_LD-like"/>
    <property type="match status" value="1"/>
</dbReference>
<evidence type="ECO:0000256" key="8">
    <source>
        <dbReference type="ARBA" id="ARBA00031076"/>
    </source>
</evidence>
<comment type="catalytic activity">
    <reaction evidence="5">
        <text>Hydrolysis of (1-&gt;6)-alpha-D-glucosidic linkages in pullulan, amylopectin and glycogen, and in the alpha- and beta-limit dextrins of amylopectin and glycogen.</text>
        <dbReference type="EC" id="3.2.1.41"/>
    </reaction>
</comment>
<dbReference type="CDD" id="cd02860">
    <property type="entry name" value="E_set_Pullulanase"/>
    <property type="match status" value="1"/>
</dbReference>
<dbReference type="GO" id="GO:0051060">
    <property type="term" value="F:pullulanase activity"/>
    <property type="evidence" value="ECO:0007669"/>
    <property type="project" value="UniProtKB-EC"/>
</dbReference>
<evidence type="ECO:0000313" key="12">
    <source>
        <dbReference type="Proteomes" id="UP000055014"/>
    </source>
</evidence>
<name>A0A124G1Q9_9BACT</name>
<dbReference type="InterPro" id="IPR006047">
    <property type="entry name" value="GH13_cat_dom"/>
</dbReference>
<dbReference type="Pfam" id="PF02922">
    <property type="entry name" value="CBM_48"/>
    <property type="match status" value="1"/>
</dbReference>
<evidence type="ECO:0000313" key="13">
    <source>
        <dbReference type="Proteomes" id="UP000264215"/>
    </source>
</evidence>
<evidence type="ECO:0000256" key="5">
    <source>
        <dbReference type="ARBA" id="ARBA00023965"/>
    </source>
</evidence>
<reference evidence="11" key="1">
    <citation type="journal article" date="2015" name="MBio">
        <title>Genome-resolved metagenomic analysis reveals roles for candidate phyla and other microbial community members in biogeochemical transformations in oil reservoirs.</title>
        <authorList>
            <person name="Hu P."/>
            <person name="Tom L."/>
            <person name="Singh A."/>
            <person name="Thomas B.C."/>
            <person name="Baker B.J."/>
            <person name="Piceno Y.M."/>
            <person name="Andersen G.L."/>
            <person name="Banfield J.F."/>
        </authorList>
    </citation>
    <scope>NUCLEOTIDE SEQUENCE [LARGE SCALE GENOMIC DNA]</scope>
    <source>
        <strain evidence="11">46_70</strain>
    </source>
</reference>
<evidence type="ECO:0000256" key="3">
    <source>
        <dbReference type="ARBA" id="ARBA00022801"/>
    </source>
</evidence>
<evidence type="ECO:0000313" key="10">
    <source>
        <dbReference type="EMBL" id="HCO69235.1"/>
    </source>
</evidence>
<dbReference type="Gene3D" id="2.60.40.10">
    <property type="entry name" value="Immunoglobulins"/>
    <property type="match status" value="1"/>
</dbReference>
<dbReference type="PATRIC" id="fig|1236046.5.peg.614"/>
<dbReference type="InterPro" id="IPR013783">
    <property type="entry name" value="Ig-like_fold"/>
</dbReference>
<gene>
    <name evidence="10" type="primary">pulA</name>
    <name evidence="10" type="ORF">DIT26_01410</name>
    <name evidence="11" type="ORF">XE02_0044</name>
</gene>
<dbReference type="EMBL" id="LGGW01000002">
    <property type="protein sequence ID" value="KUK91405.1"/>
    <property type="molecule type" value="Genomic_DNA"/>
</dbReference>
<reference evidence="10 13" key="3">
    <citation type="journal article" date="2018" name="Nat. Biotechnol.">
        <title>A standardized bacterial taxonomy based on genome phylogeny substantially revises the tree of life.</title>
        <authorList>
            <person name="Parks D.H."/>
            <person name="Chuvochina M."/>
            <person name="Waite D.W."/>
            <person name="Rinke C."/>
            <person name="Skarshewski A."/>
            <person name="Chaumeil P.A."/>
            <person name="Hugenholtz P."/>
        </authorList>
    </citation>
    <scope>NUCLEOTIDE SEQUENCE [LARGE SCALE GENOMIC DNA]</scope>
    <source>
        <strain evidence="10">UBA9905</strain>
    </source>
</reference>
<dbReference type="InterPro" id="IPR011840">
    <property type="entry name" value="PulA_typeI"/>
</dbReference>
<reference evidence="12" key="2">
    <citation type="journal article" date="2015" name="MBio">
        <title>Genome-Resolved Metagenomic Analysis Reveals Roles for Candidate Phyla and Other Microbial Community Members in Biogeochemical Transformations in Oil Reservoirs.</title>
        <authorList>
            <person name="Hu P."/>
            <person name="Tom L."/>
            <person name="Singh A."/>
            <person name="Thomas B.C."/>
            <person name="Baker B.J."/>
            <person name="Piceno Y.M."/>
            <person name="Andersen G.L."/>
            <person name="Banfield J.F."/>
        </authorList>
    </citation>
    <scope>NUCLEOTIDE SEQUENCE [LARGE SCALE GENOMIC DNA]</scope>
</reference>
<dbReference type="PANTHER" id="PTHR43002">
    <property type="entry name" value="GLYCOGEN DEBRANCHING ENZYME"/>
    <property type="match status" value="1"/>
</dbReference>